<dbReference type="EMBL" id="ABQC02000020">
    <property type="protein sequence ID" value="EDY95289.1"/>
    <property type="molecule type" value="Genomic_DNA"/>
</dbReference>
<evidence type="ECO:0000313" key="2">
    <source>
        <dbReference type="Proteomes" id="UP000003452"/>
    </source>
</evidence>
<comment type="caution">
    <text evidence="1">The sequence shown here is derived from an EMBL/GenBank/DDBJ whole genome shotgun (WGS) entry which is preliminary data.</text>
</comment>
<proteinExistence type="predicted"/>
<name>B5D075_PHOPM</name>
<dbReference type="AlphaFoldDB" id="B5D075"/>
<reference evidence="1 2" key="1">
    <citation type="submission" date="2008-08" db="EMBL/GenBank/DDBJ databases">
        <title>Draft genome sequence of Bacteroides plebeius (DSM 17135).</title>
        <authorList>
            <person name="Sudarsanam P."/>
            <person name="Ley R."/>
            <person name="Guruge J."/>
            <person name="Turnbaugh P.J."/>
            <person name="Mahowald M."/>
            <person name="Liep D."/>
            <person name="Gordon J."/>
        </authorList>
    </citation>
    <scope>NUCLEOTIDE SEQUENCE [LARGE SCALE GENOMIC DNA]</scope>
    <source>
        <strain evidence="2">DSM 17135 / JCM 12973 / M2</strain>
    </source>
</reference>
<organism evidence="1 2">
    <name type="scientific">Phocaeicola plebeius (strain DSM 17135 / JCM 12973 / CCUG 54634 / M2)</name>
    <name type="common">Bacteroides plebeius</name>
    <dbReference type="NCBI Taxonomy" id="484018"/>
    <lineage>
        <taxon>Bacteria</taxon>
        <taxon>Pseudomonadati</taxon>
        <taxon>Bacteroidota</taxon>
        <taxon>Bacteroidia</taxon>
        <taxon>Bacteroidales</taxon>
        <taxon>Bacteroidaceae</taxon>
        <taxon>Phocaeicola</taxon>
    </lineage>
</organism>
<protein>
    <submittedName>
        <fullName evidence="1">Uncharacterized protein</fullName>
    </submittedName>
</protein>
<accession>B5D075</accession>
<evidence type="ECO:0000313" key="1">
    <source>
        <dbReference type="EMBL" id="EDY95289.1"/>
    </source>
</evidence>
<sequence>MPDFSALQAEGRRFESVNAHFKLRNFAELSFFNIFLICKH</sequence>
<reference evidence="1 2" key="2">
    <citation type="submission" date="2008-08" db="EMBL/GenBank/DDBJ databases">
        <authorList>
            <person name="Fulton L."/>
            <person name="Clifton S."/>
            <person name="Fulton B."/>
            <person name="Xu J."/>
            <person name="Minx P."/>
            <person name="Pepin K.H."/>
            <person name="Johnson M."/>
            <person name="Thiruvilangam P."/>
            <person name="Bhonagiri V."/>
            <person name="Nash W.E."/>
            <person name="Mardis E.R."/>
            <person name="Wilson R.K."/>
        </authorList>
    </citation>
    <scope>NUCLEOTIDE SEQUENCE [LARGE SCALE GENOMIC DNA]</scope>
    <source>
        <strain evidence="2">DSM 17135 / JCM 12973 / M2</strain>
    </source>
</reference>
<dbReference type="HOGENOM" id="CLU_3285155_0_0_10"/>
<gene>
    <name evidence="1" type="ORF">BACPLE_02398</name>
</gene>
<dbReference type="Proteomes" id="UP000003452">
    <property type="component" value="Unassembled WGS sequence"/>
</dbReference>